<keyword evidence="4 8" id="KW-0999">Mitochondrion inner membrane</keyword>
<dbReference type="EMBL" id="JAVRBK010000001">
    <property type="protein sequence ID" value="KAK5650753.1"/>
    <property type="molecule type" value="Genomic_DNA"/>
</dbReference>
<evidence type="ECO:0000256" key="1">
    <source>
        <dbReference type="ARBA" id="ARBA00004434"/>
    </source>
</evidence>
<evidence type="ECO:0000256" key="5">
    <source>
        <dbReference type="ARBA" id="ARBA00022989"/>
    </source>
</evidence>
<dbReference type="PANTHER" id="PTHR31816:SF3">
    <property type="entry name" value="MICOS COMPLEX SUBUNIT MIC13"/>
    <property type="match status" value="1"/>
</dbReference>
<organism evidence="9 10">
    <name type="scientific">Pyrocoelia pectoralis</name>
    <dbReference type="NCBI Taxonomy" id="417401"/>
    <lineage>
        <taxon>Eukaryota</taxon>
        <taxon>Metazoa</taxon>
        <taxon>Ecdysozoa</taxon>
        <taxon>Arthropoda</taxon>
        <taxon>Hexapoda</taxon>
        <taxon>Insecta</taxon>
        <taxon>Pterygota</taxon>
        <taxon>Neoptera</taxon>
        <taxon>Endopterygota</taxon>
        <taxon>Coleoptera</taxon>
        <taxon>Polyphaga</taxon>
        <taxon>Elateriformia</taxon>
        <taxon>Elateroidea</taxon>
        <taxon>Lampyridae</taxon>
        <taxon>Lampyrinae</taxon>
        <taxon>Pyrocoelia</taxon>
    </lineage>
</organism>
<dbReference type="Proteomes" id="UP001329430">
    <property type="component" value="Chromosome 1"/>
</dbReference>
<comment type="similarity">
    <text evidence="2 8">Belongs to the MICOS complex subunit Mic13 family.</text>
</comment>
<name>A0AAN7ZXN8_9COLE</name>
<accession>A0AAN7ZXN8</accession>
<comment type="function">
    <text evidence="8">Component of the MICOS complex, a large protein complex of the mitochondrial inner membrane that plays crucial roles in the maintenance of crista junctions, inner membrane architecture, and formation of contact sites to the outer membrane.</text>
</comment>
<comment type="subcellular location">
    <subcellularLocation>
        <location evidence="1 8">Mitochondrion inner membrane</location>
        <topology evidence="1 8">Single-pass membrane protein</topology>
    </subcellularLocation>
</comment>
<comment type="subunit">
    <text evidence="8">Component of the mitochondrial contact site and cristae organizing system (MICOS) complex.</text>
</comment>
<protein>
    <recommendedName>
        <fullName evidence="8">MICOS complex subunit MIC13</fullName>
    </recommendedName>
</protein>
<evidence type="ECO:0000256" key="4">
    <source>
        <dbReference type="ARBA" id="ARBA00022792"/>
    </source>
</evidence>
<dbReference type="PANTHER" id="PTHR31816">
    <property type="entry name" value="MICOS COMPLEX SUBUNIT MIC13"/>
    <property type="match status" value="1"/>
</dbReference>
<evidence type="ECO:0000256" key="7">
    <source>
        <dbReference type="ARBA" id="ARBA00023136"/>
    </source>
</evidence>
<evidence type="ECO:0000256" key="8">
    <source>
        <dbReference type="RuleBase" id="RU363009"/>
    </source>
</evidence>
<keyword evidence="10" id="KW-1185">Reference proteome</keyword>
<evidence type="ECO:0000256" key="3">
    <source>
        <dbReference type="ARBA" id="ARBA00022692"/>
    </source>
</evidence>
<dbReference type="GO" id="GO:0061617">
    <property type="term" value="C:MICOS complex"/>
    <property type="evidence" value="ECO:0007669"/>
    <property type="project" value="UniProtKB-UniRule"/>
</dbReference>
<dbReference type="GO" id="GO:0042407">
    <property type="term" value="P:cristae formation"/>
    <property type="evidence" value="ECO:0007669"/>
    <property type="project" value="TreeGrafter"/>
</dbReference>
<comment type="caution">
    <text evidence="9">The sequence shown here is derived from an EMBL/GenBank/DDBJ whole genome shotgun (WGS) entry which is preliminary data.</text>
</comment>
<evidence type="ECO:0000313" key="10">
    <source>
        <dbReference type="Proteomes" id="UP001329430"/>
    </source>
</evidence>
<keyword evidence="7" id="KW-0472">Membrane</keyword>
<keyword evidence="3" id="KW-0812">Transmembrane</keyword>
<evidence type="ECO:0000256" key="6">
    <source>
        <dbReference type="ARBA" id="ARBA00023128"/>
    </source>
</evidence>
<sequence>MIKFALKTGIALGTVYYAADQGLWKDSHETLKLYDKMCEAASPYVDQAKGHLPFEIPHLPKSNQTSYIVKQTWNKGVSATCMFLADLPHNISKWTKSGVNLAMSNEEIKKLFSSFGISPAIENKENK</sequence>
<dbReference type="GO" id="GO:0044284">
    <property type="term" value="C:mitochondrial crista junction"/>
    <property type="evidence" value="ECO:0007669"/>
    <property type="project" value="TreeGrafter"/>
</dbReference>
<gene>
    <name evidence="9" type="ORF">RI129_001782</name>
</gene>
<keyword evidence="5" id="KW-1133">Transmembrane helix</keyword>
<dbReference type="Pfam" id="PF15884">
    <property type="entry name" value="QIL1"/>
    <property type="match status" value="1"/>
</dbReference>
<evidence type="ECO:0000256" key="2">
    <source>
        <dbReference type="ARBA" id="ARBA00006771"/>
    </source>
</evidence>
<keyword evidence="6 8" id="KW-0496">Mitochondrion</keyword>
<reference evidence="9 10" key="1">
    <citation type="journal article" date="2024" name="Insects">
        <title>An Improved Chromosome-Level Genome Assembly of the Firefly Pyrocoelia pectoralis.</title>
        <authorList>
            <person name="Fu X."/>
            <person name="Meyer-Rochow V.B."/>
            <person name="Ballantyne L."/>
            <person name="Zhu X."/>
        </authorList>
    </citation>
    <scope>NUCLEOTIDE SEQUENCE [LARGE SCALE GENOMIC DNA]</scope>
    <source>
        <strain evidence="9">XCY_ONT2</strain>
    </source>
</reference>
<evidence type="ECO:0000313" key="9">
    <source>
        <dbReference type="EMBL" id="KAK5650753.1"/>
    </source>
</evidence>
<dbReference type="AlphaFoldDB" id="A0AAN7ZXN8"/>
<proteinExistence type="inferred from homology"/>
<dbReference type="InterPro" id="IPR026769">
    <property type="entry name" value="Mic13"/>
</dbReference>